<proteinExistence type="predicted"/>
<gene>
    <name evidence="1" type="ORF">IAD04_00040</name>
</gene>
<name>A0A9D1G6X2_9FIRM</name>
<protein>
    <submittedName>
        <fullName evidence="1">DUF1848 domain-containing protein</fullName>
    </submittedName>
</protein>
<evidence type="ECO:0000313" key="2">
    <source>
        <dbReference type="Proteomes" id="UP000886893"/>
    </source>
</evidence>
<dbReference type="Proteomes" id="UP000886893">
    <property type="component" value="Unassembled WGS sequence"/>
</dbReference>
<organism evidence="1 2">
    <name type="scientific">Candidatus Caccosoma faecigallinarum</name>
    <dbReference type="NCBI Taxonomy" id="2840720"/>
    <lineage>
        <taxon>Bacteria</taxon>
        <taxon>Bacillati</taxon>
        <taxon>Bacillota</taxon>
        <taxon>Bacillota incertae sedis</taxon>
        <taxon>Candidatus Caccosoma</taxon>
    </lineage>
</organism>
<reference evidence="1" key="2">
    <citation type="journal article" date="2021" name="PeerJ">
        <title>Extensive microbial diversity within the chicken gut microbiome revealed by metagenomics and culture.</title>
        <authorList>
            <person name="Gilroy R."/>
            <person name="Ravi A."/>
            <person name="Getino M."/>
            <person name="Pursley I."/>
            <person name="Horton D.L."/>
            <person name="Alikhan N.F."/>
            <person name="Baker D."/>
            <person name="Gharbi K."/>
            <person name="Hall N."/>
            <person name="Watson M."/>
            <person name="Adriaenssens E.M."/>
            <person name="Foster-Nyarko E."/>
            <person name="Jarju S."/>
            <person name="Secka A."/>
            <person name="Antonio M."/>
            <person name="Oren A."/>
            <person name="Chaudhuri R.R."/>
            <person name="La Ragione R."/>
            <person name="Hildebrand F."/>
            <person name="Pallen M.J."/>
        </authorList>
    </citation>
    <scope>NUCLEOTIDE SEQUENCE</scope>
    <source>
        <strain evidence="1">14508</strain>
    </source>
</reference>
<accession>A0A9D1G6X2</accession>
<evidence type="ECO:0000313" key="1">
    <source>
        <dbReference type="EMBL" id="HIT16759.1"/>
    </source>
</evidence>
<dbReference type="AlphaFoldDB" id="A0A9D1G6X2"/>
<dbReference type="EMBL" id="DVKI01000001">
    <property type="protein sequence ID" value="HIT16759.1"/>
    <property type="molecule type" value="Genomic_DNA"/>
</dbReference>
<sequence>MILNVGARTDIVQYFSKWFLLRLKEGYVYTRNPLFSNKVTRYDLSPDKIDAILFCSKNYRPLLSNVKEIVTHYRTYFYYTITAYGKDIEPNVPSIDESIDTLIALSKIVGKEKIAWRYDPILLTQKYTIANHLKTFDYMAKKLAPYIDRCIFSFVEIYKKLEINMPELIVLSNQDKEELAKGLGMIAKKYGIWLQTCGTNGDFSQYGIHPSGCATLEILGKANRCLFKNVKHKGLRKGCHCIESRDIGAYDTCLNGCKYCYANQSPQKAYQNYKFHDPKSPLLLGHLKKEDILIQGNQKSFLQLEGQQCSLFEEEIK</sequence>
<dbReference type="Pfam" id="PF08902">
    <property type="entry name" value="DUF1848"/>
    <property type="match status" value="1"/>
</dbReference>
<comment type="caution">
    <text evidence="1">The sequence shown here is derived from an EMBL/GenBank/DDBJ whole genome shotgun (WGS) entry which is preliminary data.</text>
</comment>
<reference evidence="1" key="1">
    <citation type="submission" date="2020-10" db="EMBL/GenBank/DDBJ databases">
        <authorList>
            <person name="Gilroy R."/>
        </authorList>
    </citation>
    <scope>NUCLEOTIDE SEQUENCE</scope>
    <source>
        <strain evidence="1">14508</strain>
    </source>
</reference>
<dbReference type="InterPro" id="IPR014998">
    <property type="entry name" value="DUF1848"/>
</dbReference>